<accession>A0A1L9QR13</accession>
<gene>
    <name evidence="2" type="ORF">BI308_13580</name>
</gene>
<evidence type="ECO:0000256" key="1">
    <source>
        <dbReference type="SAM" id="Coils"/>
    </source>
</evidence>
<evidence type="ECO:0000313" key="2">
    <source>
        <dbReference type="EMBL" id="OJJ25066.1"/>
    </source>
</evidence>
<name>A0A1L9QR13_9CYAN</name>
<reference evidence="2" key="1">
    <citation type="submission" date="2016-10" db="EMBL/GenBank/DDBJ databases">
        <title>CRISPR-Cas defence system in Roseofilum reptotaenium: evidence of a bacteriophage-cyanobacterium arms race in the coral black band disease.</title>
        <authorList>
            <person name="Buerger P."/>
            <person name="Wood-Charlson E.M."/>
            <person name="Weynberg K.D."/>
            <person name="Willis B."/>
            <person name="Van Oppen M.J."/>
        </authorList>
    </citation>
    <scope>NUCLEOTIDE SEQUENCE [LARGE SCALE GENOMIC DNA]</scope>
    <source>
        <strain evidence="2">AO1-A</strain>
    </source>
</reference>
<dbReference type="EMBL" id="MLAW01000022">
    <property type="protein sequence ID" value="OJJ25066.1"/>
    <property type="molecule type" value="Genomic_DNA"/>
</dbReference>
<keyword evidence="1" id="KW-0175">Coiled coil</keyword>
<comment type="caution">
    <text evidence="2">The sequence shown here is derived from an EMBL/GenBank/DDBJ whole genome shotgun (WGS) entry which is preliminary data.</text>
</comment>
<evidence type="ECO:0000313" key="3">
    <source>
        <dbReference type="Proteomes" id="UP000183940"/>
    </source>
</evidence>
<organism evidence="2 3">
    <name type="scientific">Roseofilum reptotaenium AO1-A</name>
    <dbReference type="NCBI Taxonomy" id="1925591"/>
    <lineage>
        <taxon>Bacteria</taxon>
        <taxon>Bacillati</taxon>
        <taxon>Cyanobacteriota</taxon>
        <taxon>Cyanophyceae</taxon>
        <taxon>Desertifilales</taxon>
        <taxon>Desertifilaceae</taxon>
        <taxon>Roseofilum</taxon>
    </lineage>
</organism>
<protein>
    <submittedName>
        <fullName evidence="2">Uncharacterized protein</fullName>
    </submittedName>
</protein>
<dbReference type="AlphaFoldDB" id="A0A1L9QR13"/>
<proteinExistence type="predicted"/>
<dbReference type="Proteomes" id="UP000183940">
    <property type="component" value="Unassembled WGS sequence"/>
</dbReference>
<keyword evidence="3" id="KW-1185">Reference proteome</keyword>
<feature type="coiled-coil region" evidence="1">
    <location>
        <begin position="15"/>
        <end position="42"/>
    </location>
</feature>
<sequence length="128" mass="14216">MNNNTETSQPVNEVLRDIQARLSQLELSVSRLSEVVAKLEANSSYRDYTTPTDLLEIWTLIVDNLELEGIKLLVSKYCCLLEFEGGLATIGINKKGGSSLMKVISTPLSKAFENTFNFPVGLSFRLSK</sequence>